<protein>
    <submittedName>
        <fullName evidence="4">Magnesium and cobalt efflux protein corc</fullName>
    </submittedName>
</protein>
<dbReference type="PANTHER" id="PTHR22777">
    <property type="entry name" value="HEMOLYSIN-RELATED"/>
    <property type="match status" value="1"/>
</dbReference>
<dbReference type="SMART" id="SM00116">
    <property type="entry name" value="CBS"/>
    <property type="match status" value="1"/>
</dbReference>
<feature type="domain" description="CBS" evidence="3">
    <location>
        <begin position="132"/>
        <end position="189"/>
    </location>
</feature>
<dbReference type="InterPro" id="IPR036318">
    <property type="entry name" value="FAD-bd_PCMH-like_sf"/>
</dbReference>
<organism evidence="4">
    <name type="scientific">hydrocarbon metagenome</name>
    <dbReference type="NCBI Taxonomy" id="938273"/>
    <lineage>
        <taxon>unclassified sequences</taxon>
        <taxon>metagenomes</taxon>
        <taxon>ecological metagenomes</taxon>
    </lineage>
</organism>
<evidence type="ECO:0000256" key="1">
    <source>
        <dbReference type="ARBA" id="ARBA00022737"/>
    </source>
</evidence>
<dbReference type="SMART" id="SM01091">
    <property type="entry name" value="CorC_HlyC"/>
    <property type="match status" value="1"/>
</dbReference>
<dbReference type="PROSITE" id="PS51371">
    <property type="entry name" value="CBS"/>
    <property type="match status" value="2"/>
</dbReference>
<dbReference type="GO" id="GO:0050660">
    <property type="term" value="F:flavin adenine dinucleotide binding"/>
    <property type="evidence" value="ECO:0007669"/>
    <property type="project" value="InterPro"/>
</dbReference>
<dbReference type="SUPFAM" id="SSF56176">
    <property type="entry name" value="FAD-binding/transporter-associated domain-like"/>
    <property type="match status" value="1"/>
</dbReference>
<evidence type="ECO:0000259" key="3">
    <source>
        <dbReference type="PROSITE" id="PS51371"/>
    </source>
</evidence>
<dbReference type="InterPro" id="IPR000644">
    <property type="entry name" value="CBS_dom"/>
</dbReference>
<dbReference type="InterPro" id="IPR046342">
    <property type="entry name" value="CBS_dom_sf"/>
</dbReference>
<dbReference type="Pfam" id="PF03471">
    <property type="entry name" value="CorC_HlyC"/>
    <property type="match status" value="1"/>
</dbReference>
<keyword evidence="1" id="KW-0677">Repeat</keyword>
<reference evidence="4" key="1">
    <citation type="journal article" date="2015" name="Proc. Natl. Acad. Sci. U.S.A.">
        <title>Networks of energetic and metabolic interactions define dynamics in microbial communities.</title>
        <authorList>
            <person name="Embree M."/>
            <person name="Liu J.K."/>
            <person name="Al-Bassam M.M."/>
            <person name="Zengler K."/>
        </authorList>
    </citation>
    <scope>NUCLEOTIDE SEQUENCE</scope>
</reference>
<comment type="caution">
    <text evidence="4">The sequence shown here is derived from an EMBL/GenBank/DDBJ whole genome shotgun (WGS) entry which is preliminary data.</text>
</comment>
<accession>A0A0W8GAE9</accession>
<dbReference type="InterPro" id="IPR044751">
    <property type="entry name" value="Ion_transp-like_CBS"/>
</dbReference>
<gene>
    <name evidence="4" type="ORF">ASZ90_000035</name>
</gene>
<dbReference type="PANTHER" id="PTHR22777:SF17">
    <property type="entry name" value="UPF0053 PROTEIN SLL0260"/>
    <property type="match status" value="1"/>
</dbReference>
<dbReference type="SUPFAM" id="SSF54631">
    <property type="entry name" value="CBS-domain pair"/>
    <property type="match status" value="1"/>
</dbReference>
<dbReference type="GO" id="GO:0005886">
    <property type="term" value="C:plasma membrane"/>
    <property type="evidence" value="ECO:0007669"/>
    <property type="project" value="TreeGrafter"/>
</dbReference>
<dbReference type="EMBL" id="LNQE01000006">
    <property type="protein sequence ID" value="KUG30066.1"/>
    <property type="molecule type" value="Genomic_DNA"/>
</dbReference>
<dbReference type="AlphaFoldDB" id="A0A0W8GAE9"/>
<proteinExistence type="predicted"/>
<dbReference type="Gene3D" id="3.30.465.10">
    <property type="match status" value="1"/>
</dbReference>
<dbReference type="Gene3D" id="3.10.580.10">
    <property type="entry name" value="CBS-domain"/>
    <property type="match status" value="1"/>
</dbReference>
<dbReference type="FunFam" id="3.10.580.10:FF:000002">
    <property type="entry name" value="Magnesium/cobalt efflux protein CorC"/>
    <property type="match status" value="1"/>
</dbReference>
<feature type="domain" description="CBS" evidence="3">
    <location>
        <begin position="61"/>
        <end position="121"/>
    </location>
</feature>
<dbReference type="Pfam" id="PF00571">
    <property type="entry name" value="CBS"/>
    <property type="match status" value="2"/>
</dbReference>
<sequence>MEDDSESTFWNSITKFFRQRDDASLEALIQEARTAGRILPEDASMLLNVLRLEKKQVADIMIPRPDIICADLEDGFDEVCRLIVEHGHSRIPIYKENRDHMVGVVYAKDLLKALLSPEGSEACPPHPDLESILRDPLFISETLNLRRMLLEFRGRKKHIAIALDEYGGTSGLLTLEDVLEEIVGEIEDEHEPSKPEELQVIDEHTLLVSGRAPLEDLNERLGTRIESEQVETIGGYLSELAGRVPRKGDSFTLEGRRFTVRESDKRQVRWILVEEPAPS</sequence>
<dbReference type="CDD" id="cd04590">
    <property type="entry name" value="CBS_pair_CorC_HlyC_assoc"/>
    <property type="match status" value="1"/>
</dbReference>
<dbReference type="InterPro" id="IPR016169">
    <property type="entry name" value="FAD-bd_PCMH_sub2"/>
</dbReference>
<dbReference type="InterPro" id="IPR005170">
    <property type="entry name" value="Transptr-assoc_dom"/>
</dbReference>
<keyword evidence="2" id="KW-0129">CBS domain</keyword>
<evidence type="ECO:0000313" key="4">
    <source>
        <dbReference type="EMBL" id="KUG30066.1"/>
    </source>
</evidence>
<evidence type="ECO:0000256" key="2">
    <source>
        <dbReference type="ARBA" id="ARBA00023122"/>
    </source>
</evidence>
<name>A0A0W8GAE9_9ZZZZ</name>